<dbReference type="EMBL" id="CAICTM010000370">
    <property type="protein sequence ID" value="CAB9509017.1"/>
    <property type="molecule type" value="Genomic_DNA"/>
</dbReference>
<feature type="region of interest" description="Disordered" evidence="1">
    <location>
        <begin position="128"/>
        <end position="148"/>
    </location>
</feature>
<proteinExistence type="predicted"/>
<dbReference type="OrthoDB" id="57038at2759"/>
<dbReference type="Proteomes" id="UP001153069">
    <property type="component" value="Unassembled WGS sequence"/>
</dbReference>
<dbReference type="AlphaFoldDB" id="A0A9N8DUP9"/>
<feature type="compositionally biased region" description="Low complexity" evidence="1">
    <location>
        <begin position="135"/>
        <end position="147"/>
    </location>
</feature>
<accession>A0A9N8DUP9</accession>
<protein>
    <submittedName>
        <fullName evidence="2">Uncharacterized protein</fullName>
    </submittedName>
</protein>
<name>A0A9N8DUP9_9STRA</name>
<comment type="caution">
    <text evidence="2">The sequence shown here is derived from an EMBL/GenBank/DDBJ whole genome shotgun (WGS) entry which is preliminary data.</text>
</comment>
<feature type="compositionally biased region" description="Pro residues" evidence="1">
    <location>
        <begin position="25"/>
        <end position="35"/>
    </location>
</feature>
<reference evidence="2" key="1">
    <citation type="submission" date="2020-06" db="EMBL/GenBank/DDBJ databases">
        <authorList>
            <consortium name="Plant Systems Biology data submission"/>
        </authorList>
    </citation>
    <scope>NUCLEOTIDE SEQUENCE</scope>
    <source>
        <strain evidence="2">D6</strain>
    </source>
</reference>
<gene>
    <name evidence="2" type="ORF">SEMRO_371_G128620.2</name>
</gene>
<feature type="compositionally biased region" description="Basic residues" evidence="1">
    <location>
        <begin position="1"/>
        <end position="20"/>
    </location>
</feature>
<feature type="region of interest" description="Disordered" evidence="1">
    <location>
        <begin position="1"/>
        <end position="103"/>
    </location>
</feature>
<evidence type="ECO:0000313" key="3">
    <source>
        <dbReference type="Proteomes" id="UP001153069"/>
    </source>
</evidence>
<sequence length="642" mass="71518">MPPKKRRSYTHSKRGGKPRSRSTSPVPPLVSPLPPTTAASLPSIRSRSRTPPPGSLLNRGPPVPPSTIRQPRSASQTPADITPRREATKRKGISPMIEQSSPVIEEHLRQLQQQRPQQELWERIGATETEEVQVDGGSAADEASADIGSEDELESLGSWDDCSIPDDESQDEGDDLIDEALDELAQEDLIDWEVARRIAIAFIFVHVFCCPDESEWDGRNGVHAQIRKMLSIPKGASIRYVFEDITKCQTAGTKYRGRRQALGETRPVNIPNDSVEAQIVADVLEDGFSLMQATRQVNHHLKETEQPLVSFSSVWHLSKRLKPLVKPIKRLKQGSTDKESAWAQARYNWSIQLILRLGLSAKLTDKAWAHMRAQGIDGQLPKCGKTLLTIKDYGNKKKLEIARIKTLSEKSGWVKKGRVKGTPYKEDPLTAGKVANLGDGTIKKLKNVSPPINTFGKLAKLTKRRIKELVQQKVASKKNLEEWKKICQAADDAPPTKKDYRKESNPYEARFGPKWEEKLEGSSAMSNTPQRGCKALTKIYNIGNPTSRRICQDVNKFPIHLVRIMEEEGCVVRDIGNSKLRTGGRGLAAAAGLKKDGAKVDRRGGARVKNLQSDMYEYKGIVRDGKDHDGKILMGFKDFMGN</sequence>
<organism evidence="2 3">
    <name type="scientific">Seminavis robusta</name>
    <dbReference type="NCBI Taxonomy" id="568900"/>
    <lineage>
        <taxon>Eukaryota</taxon>
        <taxon>Sar</taxon>
        <taxon>Stramenopiles</taxon>
        <taxon>Ochrophyta</taxon>
        <taxon>Bacillariophyta</taxon>
        <taxon>Bacillariophyceae</taxon>
        <taxon>Bacillariophycidae</taxon>
        <taxon>Naviculales</taxon>
        <taxon>Naviculaceae</taxon>
        <taxon>Seminavis</taxon>
    </lineage>
</organism>
<evidence type="ECO:0000256" key="1">
    <source>
        <dbReference type="SAM" id="MobiDB-lite"/>
    </source>
</evidence>
<keyword evidence="3" id="KW-1185">Reference proteome</keyword>
<feature type="compositionally biased region" description="Polar residues" evidence="1">
    <location>
        <begin position="67"/>
        <end position="79"/>
    </location>
</feature>
<evidence type="ECO:0000313" key="2">
    <source>
        <dbReference type="EMBL" id="CAB9509017.1"/>
    </source>
</evidence>